<gene>
    <name evidence="2" type="ORF">PGLA2088_LOCUS36409</name>
</gene>
<feature type="non-terminal residue" evidence="2">
    <location>
        <position position="1"/>
    </location>
</feature>
<feature type="signal peptide" evidence="1">
    <location>
        <begin position="1"/>
        <end position="21"/>
    </location>
</feature>
<feature type="non-terminal residue" evidence="2">
    <location>
        <position position="140"/>
    </location>
</feature>
<protein>
    <submittedName>
        <fullName evidence="2">Uncharacterized protein</fullName>
    </submittedName>
</protein>
<feature type="chain" id="PRO_5032280016" evidence="1">
    <location>
        <begin position="22"/>
        <end position="140"/>
    </location>
</feature>
<dbReference type="Proteomes" id="UP000626109">
    <property type="component" value="Unassembled WGS sequence"/>
</dbReference>
<evidence type="ECO:0000256" key="1">
    <source>
        <dbReference type="SAM" id="SignalP"/>
    </source>
</evidence>
<sequence>GAKRRGPRLLGTAPVLLAAEALSLDEALSAGLALEAEAAEEAVVGAEEVSFRQEVVIEGPDGPVTVSAVCSGFGLGGAYWLLEALGVRVAVLGAATLETLPSLRPLDTGPLDSSVAAVICLGLAPDGSPPSGSGETRVRE</sequence>
<keyword evidence="1" id="KW-0732">Signal</keyword>
<name>A0A813KWX4_POLGL</name>
<comment type="caution">
    <text evidence="2">The sequence shown here is derived from an EMBL/GenBank/DDBJ whole genome shotgun (WGS) entry which is preliminary data.</text>
</comment>
<evidence type="ECO:0000313" key="2">
    <source>
        <dbReference type="EMBL" id="CAE8711322.1"/>
    </source>
</evidence>
<dbReference type="AlphaFoldDB" id="A0A813KWX4"/>
<evidence type="ECO:0000313" key="3">
    <source>
        <dbReference type="Proteomes" id="UP000626109"/>
    </source>
</evidence>
<organism evidence="2 3">
    <name type="scientific">Polarella glacialis</name>
    <name type="common">Dinoflagellate</name>
    <dbReference type="NCBI Taxonomy" id="89957"/>
    <lineage>
        <taxon>Eukaryota</taxon>
        <taxon>Sar</taxon>
        <taxon>Alveolata</taxon>
        <taxon>Dinophyceae</taxon>
        <taxon>Suessiales</taxon>
        <taxon>Suessiaceae</taxon>
        <taxon>Polarella</taxon>
    </lineage>
</organism>
<dbReference type="EMBL" id="CAJNNW010032148">
    <property type="protein sequence ID" value="CAE8711322.1"/>
    <property type="molecule type" value="Genomic_DNA"/>
</dbReference>
<proteinExistence type="predicted"/>
<accession>A0A813KWX4</accession>
<reference evidence="2" key="1">
    <citation type="submission" date="2021-02" db="EMBL/GenBank/DDBJ databases">
        <authorList>
            <person name="Dougan E. K."/>
            <person name="Rhodes N."/>
            <person name="Thang M."/>
            <person name="Chan C."/>
        </authorList>
    </citation>
    <scope>NUCLEOTIDE SEQUENCE</scope>
</reference>